<dbReference type="Proteomes" id="UP000673375">
    <property type="component" value="Unassembled WGS sequence"/>
</dbReference>
<proteinExistence type="predicted"/>
<dbReference type="InterPro" id="IPR027994">
    <property type="entry name" value="WxL_dom"/>
</dbReference>
<organism evidence="4 5">
    <name type="scientific">Enterococcus larvae</name>
    <dbReference type="NCBI Taxonomy" id="2794352"/>
    <lineage>
        <taxon>Bacteria</taxon>
        <taxon>Bacillati</taxon>
        <taxon>Bacillota</taxon>
        <taxon>Bacilli</taxon>
        <taxon>Lactobacillales</taxon>
        <taxon>Enterococcaceae</taxon>
        <taxon>Enterococcus</taxon>
    </lineage>
</organism>
<evidence type="ECO:0000259" key="3">
    <source>
        <dbReference type="Pfam" id="PF13731"/>
    </source>
</evidence>
<feature type="chain" id="PRO_5047093974" evidence="2">
    <location>
        <begin position="28"/>
        <end position="257"/>
    </location>
</feature>
<protein>
    <submittedName>
        <fullName evidence="4">WxL domain-containing protein</fullName>
    </submittedName>
</protein>
<feature type="domain" description="WxL" evidence="3">
    <location>
        <begin position="28"/>
        <end position="255"/>
    </location>
</feature>
<sequence length="257" mass="26688">MKLRTLSSAALVAALTVGALSPMTAFADATELDSTGNVIVEEGGDEQIPGTVDPEDPDEILPEPDPDGPDENTNPDLGALMIEKTTDLDFGTIKTSANEVTAYALPMSFGGGTETRGAYVQWRDIRSASSFGYTISAKMTQQFTGTDASNVLTSSTVSYNNGMAVAQGDNTNTVPSNVSSAFTLQLNVASTVVTADKDAQEGKGRYIIEFGQSETSTTGTPGTDAESVLLTVPAATASNMAEDTYTAKITWSIVAAA</sequence>
<feature type="signal peptide" evidence="2">
    <location>
        <begin position="1"/>
        <end position="27"/>
    </location>
</feature>
<dbReference type="RefSeq" id="WP_209555481.1">
    <property type="nucleotide sequence ID" value="NZ_JAEDXU010000001.1"/>
</dbReference>
<evidence type="ECO:0000256" key="1">
    <source>
        <dbReference type="SAM" id="MobiDB-lite"/>
    </source>
</evidence>
<gene>
    <name evidence="4" type="ORF">I6N96_00160</name>
</gene>
<comment type="caution">
    <text evidence="4">The sequence shown here is derived from an EMBL/GenBank/DDBJ whole genome shotgun (WGS) entry which is preliminary data.</text>
</comment>
<keyword evidence="5" id="KW-1185">Reference proteome</keyword>
<feature type="region of interest" description="Disordered" evidence="1">
    <location>
        <begin position="41"/>
        <end position="74"/>
    </location>
</feature>
<name>A0ABS4CDR1_9ENTE</name>
<evidence type="ECO:0000313" key="4">
    <source>
        <dbReference type="EMBL" id="MBP1044673.1"/>
    </source>
</evidence>
<evidence type="ECO:0000256" key="2">
    <source>
        <dbReference type="SAM" id="SignalP"/>
    </source>
</evidence>
<accession>A0ABS4CDR1</accession>
<feature type="compositionally biased region" description="Acidic residues" evidence="1">
    <location>
        <begin position="53"/>
        <end position="70"/>
    </location>
</feature>
<reference evidence="4 5" key="1">
    <citation type="submission" date="2020-12" db="EMBL/GenBank/DDBJ databases">
        <title>Vagococcus allomyrinae sp. nov. and Enterococcus lavae sp. nov., isolated from the larvae of Allomyrina dichotoma.</title>
        <authorList>
            <person name="Lee S.D."/>
        </authorList>
    </citation>
    <scope>NUCLEOTIDE SEQUENCE [LARGE SCALE GENOMIC DNA]</scope>
    <source>
        <strain evidence="4 5">BWM-S5</strain>
    </source>
</reference>
<dbReference type="Pfam" id="PF13731">
    <property type="entry name" value="WxL"/>
    <property type="match status" value="1"/>
</dbReference>
<dbReference type="EMBL" id="JAEDXU010000001">
    <property type="protein sequence ID" value="MBP1044673.1"/>
    <property type="molecule type" value="Genomic_DNA"/>
</dbReference>
<keyword evidence="2" id="KW-0732">Signal</keyword>
<evidence type="ECO:0000313" key="5">
    <source>
        <dbReference type="Proteomes" id="UP000673375"/>
    </source>
</evidence>